<feature type="transmembrane region" description="Helical" evidence="2">
    <location>
        <begin position="112"/>
        <end position="136"/>
    </location>
</feature>
<dbReference type="Proteomes" id="UP001445076">
    <property type="component" value="Unassembled WGS sequence"/>
</dbReference>
<gene>
    <name evidence="3" type="ORF">OTU49_006828</name>
</gene>
<evidence type="ECO:0000313" key="4">
    <source>
        <dbReference type="Proteomes" id="UP001445076"/>
    </source>
</evidence>
<keyword evidence="2" id="KW-0472">Membrane</keyword>
<keyword evidence="2" id="KW-1133">Transmembrane helix</keyword>
<name>A0AAW0WYP3_CHEQU</name>
<evidence type="ECO:0000313" key="3">
    <source>
        <dbReference type="EMBL" id="KAK8732574.1"/>
    </source>
</evidence>
<sequence>LPQHFHLQASLYQGHHLLNLTAVASPDFYVEGLRMESKYQLIITAVNDKGTSSATHLTVSSIGTNGSVYQLHDGPLEAEVRDGGKNGVGSEGVAAVGDGGGAFLEALALPSFIMGVLGVGSGLVLLVILLLLFITFRRNRAPQPRPLADTLHHISTTENLGGSSNSPRRSHSSPVLTPEHHTTCLERDVTEESESDADPDIIPLQETCRCCEVEMVPTSTVLPSVPAVTVLPSVPAATVLPSDRYTYAHVPALLPPSGRHGGCH</sequence>
<dbReference type="AlphaFoldDB" id="A0AAW0WYP3"/>
<keyword evidence="2" id="KW-0812">Transmembrane</keyword>
<reference evidence="3 4" key="1">
    <citation type="journal article" date="2024" name="BMC Genomics">
        <title>Genome assembly of redclaw crayfish (Cherax quadricarinatus) provides insights into its immune adaptation and hypoxia tolerance.</title>
        <authorList>
            <person name="Liu Z."/>
            <person name="Zheng J."/>
            <person name="Li H."/>
            <person name="Fang K."/>
            <person name="Wang S."/>
            <person name="He J."/>
            <person name="Zhou D."/>
            <person name="Weng S."/>
            <person name="Chi M."/>
            <person name="Gu Z."/>
            <person name="He J."/>
            <person name="Li F."/>
            <person name="Wang M."/>
        </authorList>
    </citation>
    <scope>NUCLEOTIDE SEQUENCE [LARGE SCALE GENOMIC DNA]</scope>
    <source>
        <strain evidence="3">ZL_2023a</strain>
    </source>
</reference>
<proteinExistence type="predicted"/>
<evidence type="ECO:0000256" key="2">
    <source>
        <dbReference type="SAM" id="Phobius"/>
    </source>
</evidence>
<evidence type="ECO:0000256" key="1">
    <source>
        <dbReference type="SAM" id="MobiDB-lite"/>
    </source>
</evidence>
<dbReference type="EMBL" id="JARKIK010000056">
    <property type="protein sequence ID" value="KAK8732574.1"/>
    <property type="molecule type" value="Genomic_DNA"/>
</dbReference>
<feature type="non-terminal residue" evidence="3">
    <location>
        <position position="1"/>
    </location>
</feature>
<feature type="region of interest" description="Disordered" evidence="1">
    <location>
        <begin position="156"/>
        <end position="180"/>
    </location>
</feature>
<feature type="non-terminal residue" evidence="3">
    <location>
        <position position="264"/>
    </location>
</feature>
<evidence type="ECO:0008006" key="5">
    <source>
        <dbReference type="Google" id="ProtNLM"/>
    </source>
</evidence>
<comment type="caution">
    <text evidence="3">The sequence shown here is derived from an EMBL/GenBank/DDBJ whole genome shotgun (WGS) entry which is preliminary data.</text>
</comment>
<keyword evidence="4" id="KW-1185">Reference proteome</keyword>
<protein>
    <recommendedName>
        <fullName evidence="5">Fibronectin type-III domain-containing protein</fullName>
    </recommendedName>
</protein>
<accession>A0AAW0WYP3</accession>
<organism evidence="3 4">
    <name type="scientific">Cherax quadricarinatus</name>
    <name type="common">Australian red claw crayfish</name>
    <dbReference type="NCBI Taxonomy" id="27406"/>
    <lineage>
        <taxon>Eukaryota</taxon>
        <taxon>Metazoa</taxon>
        <taxon>Ecdysozoa</taxon>
        <taxon>Arthropoda</taxon>
        <taxon>Crustacea</taxon>
        <taxon>Multicrustacea</taxon>
        <taxon>Malacostraca</taxon>
        <taxon>Eumalacostraca</taxon>
        <taxon>Eucarida</taxon>
        <taxon>Decapoda</taxon>
        <taxon>Pleocyemata</taxon>
        <taxon>Astacidea</taxon>
        <taxon>Parastacoidea</taxon>
        <taxon>Parastacidae</taxon>
        <taxon>Cherax</taxon>
    </lineage>
</organism>